<keyword evidence="3" id="KW-0378">Hydrolase</keyword>
<dbReference type="GO" id="GO:0008270">
    <property type="term" value="F:zinc ion binding"/>
    <property type="evidence" value="ECO:0007669"/>
    <property type="project" value="InterPro"/>
</dbReference>
<dbReference type="Gene3D" id="3.40.390.10">
    <property type="entry name" value="Collagenase (Catalytic Domain)"/>
    <property type="match status" value="1"/>
</dbReference>
<dbReference type="Proteomes" id="UP000265631">
    <property type="component" value="Unassembled WGS sequence"/>
</dbReference>
<keyword evidence="1" id="KW-0645">Protease</keyword>
<evidence type="ECO:0000256" key="1">
    <source>
        <dbReference type="ARBA" id="ARBA00022670"/>
    </source>
</evidence>
<sequence>MSDEYDCITQKGDEPAFAGSESNIPSIVVGLSTIIPRWTNSTTIKWFIRADKFPSDEEAAIAASALDAAANEWNAVNFGVTVYQTTDKKEANFNLVYRDNPPDRPTVLARAFFPHQEDRDVVVFKYGMDAKNRYRLKNVFLHELGHVFGLRHEFAIVKEGRGAKRFMNENKESVMAYNKIPTVQESDREEIRAFYQLENGADVDGSPVTDYVPQLRSSNQSG</sequence>
<dbReference type="InterPro" id="IPR001818">
    <property type="entry name" value="Pept_M10_metallopeptidase"/>
</dbReference>
<dbReference type="Pfam" id="PF00413">
    <property type="entry name" value="Peptidase_M10"/>
    <property type="match status" value="1"/>
</dbReference>
<keyword evidence="2" id="KW-0479">Metal-binding</keyword>
<dbReference type="GO" id="GO:0006508">
    <property type="term" value="P:proteolysis"/>
    <property type="evidence" value="ECO:0007669"/>
    <property type="project" value="UniProtKB-KW"/>
</dbReference>
<dbReference type="STRING" id="2594813.A0A395MLZ7"/>
<reference evidence="6 7" key="1">
    <citation type="journal article" date="2018" name="PLoS Pathog.">
        <title>Evolution of structural diversity of trichothecenes, a family of toxins produced by plant pathogenic and entomopathogenic fungi.</title>
        <authorList>
            <person name="Proctor R.H."/>
            <person name="McCormick S.P."/>
            <person name="Kim H.S."/>
            <person name="Cardoza R.E."/>
            <person name="Stanley A.M."/>
            <person name="Lindo L."/>
            <person name="Kelly A."/>
            <person name="Brown D.W."/>
            <person name="Lee T."/>
            <person name="Vaughan M.M."/>
            <person name="Alexander N.J."/>
            <person name="Busman M."/>
            <person name="Gutierrez S."/>
        </authorList>
    </citation>
    <scope>NUCLEOTIDE SEQUENCE [LARGE SCALE GENOMIC DNA]</scope>
    <source>
        <strain evidence="6 7">NRRL 13405</strain>
    </source>
</reference>
<organism evidence="6 7">
    <name type="scientific">Fusarium flagelliforme</name>
    <dbReference type="NCBI Taxonomy" id="2675880"/>
    <lineage>
        <taxon>Eukaryota</taxon>
        <taxon>Fungi</taxon>
        <taxon>Dikarya</taxon>
        <taxon>Ascomycota</taxon>
        <taxon>Pezizomycotina</taxon>
        <taxon>Sordariomycetes</taxon>
        <taxon>Hypocreomycetidae</taxon>
        <taxon>Hypocreales</taxon>
        <taxon>Nectriaceae</taxon>
        <taxon>Fusarium</taxon>
        <taxon>Fusarium incarnatum-equiseti species complex</taxon>
    </lineage>
</organism>
<dbReference type="AlphaFoldDB" id="A0A395MLZ7"/>
<keyword evidence="7" id="KW-1185">Reference proteome</keyword>
<evidence type="ECO:0000256" key="3">
    <source>
        <dbReference type="ARBA" id="ARBA00022801"/>
    </source>
</evidence>
<protein>
    <submittedName>
        <fullName evidence="6">Matrix metalloproteinase-11</fullName>
    </submittedName>
</protein>
<evidence type="ECO:0000259" key="5">
    <source>
        <dbReference type="Pfam" id="PF00413"/>
    </source>
</evidence>
<feature type="domain" description="Peptidase M10 metallopeptidase" evidence="5">
    <location>
        <begin position="37"/>
        <end position="153"/>
    </location>
</feature>
<evidence type="ECO:0000313" key="6">
    <source>
        <dbReference type="EMBL" id="RFN48797.1"/>
    </source>
</evidence>
<comment type="caution">
    <text evidence="6">The sequence shown here is derived from an EMBL/GenBank/DDBJ whole genome shotgun (WGS) entry which is preliminary data.</text>
</comment>
<evidence type="ECO:0000256" key="2">
    <source>
        <dbReference type="ARBA" id="ARBA00022723"/>
    </source>
</evidence>
<keyword evidence="4" id="KW-0862">Zinc</keyword>
<dbReference type="GO" id="GO:0004222">
    <property type="term" value="F:metalloendopeptidase activity"/>
    <property type="evidence" value="ECO:0007669"/>
    <property type="project" value="InterPro"/>
</dbReference>
<name>A0A395MLZ7_9HYPO</name>
<dbReference type="SUPFAM" id="SSF55486">
    <property type="entry name" value="Metalloproteases ('zincins'), catalytic domain"/>
    <property type="match status" value="1"/>
</dbReference>
<gene>
    <name evidence="6" type="ORF">FIE12Z_6852</name>
</gene>
<evidence type="ECO:0000256" key="4">
    <source>
        <dbReference type="ARBA" id="ARBA00022833"/>
    </source>
</evidence>
<dbReference type="CDD" id="cd04279">
    <property type="entry name" value="ZnMc_MMP_like_1"/>
    <property type="match status" value="1"/>
</dbReference>
<proteinExistence type="predicted"/>
<dbReference type="GO" id="GO:0031012">
    <property type="term" value="C:extracellular matrix"/>
    <property type="evidence" value="ECO:0007669"/>
    <property type="project" value="InterPro"/>
</dbReference>
<accession>A0A395MLZ7</accession>
<dbReference type="EMBL" id="PXXK01000193">
    <property type="protein sequence ID" value="RFN48797.1"/>
    <property type="molecule type" value="Genomic_DNA"/>
</dbReference>
<evidence type="ECO:0000313" key="7">
    <source>
        <dbReference type="Proteomes" id="UP000265631"/>
    </source>
</evidence>
<dbReference type="InterPro" id="IPR024079">
    <property type="entry name" value="MetalloPept_cat_dom_sf"/>
</dbReference>